<dbReference type="KEGG" id="fwa:DCMF_18755"/>
<dbReference type="NCBIfam" id="TIGR00229">
    <property type="entry name" value="sensory_box"/>
    <property type="match status" value="1"/>
</dbReference>
<dbReference type="InterPro" id="IPR000014">
    <property type="entry name" value="PAS"/>
</dbReference>
<evidence type="ECO:0000313" key="3">
    <source>
        <dbReference type="Proteomes" id="UP000323521"/>
    </source>
</evidence>
<evidence type="ECO:0000313" key="2">
    <source>
        <dbReference type="EMBL" id="ATW26519.1"/>
    </source>
</evidence>
<dbReference type="Gene3D" id="3.30.450.20">
    <property type="entry name" value="PAS domain"/>
    <property type="match status" value="1"/>
</dbReference>
<protein>
    <recommendedName>
        <fullName evidence="1">PAS domain-containing protein</fullName>
    </recommendedName>
</protein>
<reference evidence="2 3" key="1">
    <citation type="submission" date="2016-10" db="EMBL/GenBank/DDBJ databases">
        <title>Complete Genome Sequence of Peptococcaceae strain DCMF.</title>
        <authorList>
            <person name="Edwards R.J."/>
            <person name="Holland S.I."/>
            <person name="Deshpande N.P."/>
            <person name="Wong Y.K."/>
            <person name="Ertan H."/>
            <person name="Manefield M."/>
            <person name="Russell T.L."/>
            <person name="Lee M.J."/>
        </authorList>
    </citation>
    <scope>NUCLEOTIDE SEQUENCE [LARGE SCALE GENOMIC DNA]</scope>
    <source>
        <strain evidence="2 3">DCMF</strain>
    </source>
</reference>
<proteinExistence type="predicted"/>
<accession>A0A3G1KVY0</accession>
<dbReference type="Pfam" id="PF13188">
    <property type="entry name" value="PAS_8"/>
    <property type="match status" value="1"/>
</dbReference>
<sequence>MDKLFEQNNFFRTLFHAIPVVVLVADAEGRVRAINDATEKLFGITSQEAFLKRGGEVFNCVFSTLDPRGCGFSPACQHCQVRKTAMAAIKGQKLTRIKAQLQISSAGEIKTFNLLITSAPIHYGKQTYAVVVMEDVSNIVELQGLLPICFSCKKIKNDQGYWDQLEKYIEKNSEAEFTHSICPECLTKLYPDYAEKVNAD</sequence>
<dbReference type="PROSITE" id="PS50112">
    <property type="entry name" value="PAS"/>
    <property type="match status" value="1"/>
</dbReference>
<dbReference type="RefSeq" id="WP_214658728.1">
    <property type="nucleotide sequence ID" value="NZ_CP017634.1"/>
</dbReference>
<gene>
    <name evidence="2" type="ORF">DCMF_18755</name>
</gene>
<dbReference type="AlphaFoldDB" id="A0A3G1KVY0"/>
<dbReference type="InterPro" id="IPR035965">
    <property type="entry name" value="PAS-like_dom_sf"/>
</dbReference>
<name>A0A3G1KVY0_FORW1</name>
<dbReference type="EMBL" id="CP017634">
    <property type="protein sequence ID" value="ATW26519.1"/>
    <property type="molecule type" value="Genomic_DNA"/>
</dbReference>
<dbReference type="SUPFAM" id="SSF55785">
    <property type="entry name" value="PYP-like sensor domain (PAS domain)"/>
    <property type="match status" value="1"/>
</dbReference>
<feature type="domain" description="PAS" evidence="1">
    <location>
        <begin position="7"/>
        <end position="48"/>
    </location>
</feature>
<dbReference type="CDD" id="cd00130">
    <property type="entry name" value="PAS"/>
    <property type="match status" value="1"/>
</dbReference>
<evidence type="ECO:0000259" key="1">
    <source>
        <dbReference type="PROSITE" id="PS50112"/>
    </source>
</evidence>
<dbReference type="Proteomes" id="UP000323521">
    <property type="component" value="Chromosome"/>
</dbReference>
<keyword evidence="3" id="KW-1185">Reference proteome</keyword>
<organism evidence="2 3">
    <name type="scientific">Formimonas warabiya</name>
    <dbReference type="NCBI Taxonomy" id="1761012"/>
    <lineage>
        <taxon>Bacteria</taxon>
        <taxon>Bacillati</taxon>
        <taxon>Bacillota</taxon>
        <taxon>Clostridia</taxon>
        <taxon>Eubacteriales</taxon>
        <taxon>Peptococcaceae</taxon>
        <taxon>Candidatus Formimonas</taxon>
    </lineage>
</organism>